<dbReference type="Proteomes" id="UP000259030">
    <property type="component" value="Chromosome"/>
</dbReference>
<name>A0A221SSU4_9DEIO</name>
<evidence type="ECO:0000313" key="2">
    <source>
        <dbReference type="EMBL" id="ASN79718.1"/>
    </source>
</evidence>
<feature type="chain" id="PRO_5011257475" description="DUF11 domain-containing protein" evidence="1">
    <location>
        <begin position="22"/>
        <end position="755"/>
    </location>
</feature>
<evidence type="ECO:0008006" key="4">
    <source>
        <dbReference type="Google" id="ProtNLM"/>
    </source>
</evidence>
<sequence>MNAPTKTLTLMALLAAGAAAAQTAAPERTGNLTNAGTSITNTATATYDVPNTDGTTTGGTTSSNTVTTTVAAKMAFDITYTTGADSDTTDTVAGAISSYQKTGVLPGSTVVFSYVAVNNGNASQTINLSSEASTGASNVVYYSANPDANNDGIISATEKSNAAGTIITSLTIAPSGDNPATTSTVETNPGFQNFWMTYDVTGAPDVVVGATPIGSGQSWDGTTNVAATEQKDPGAPTYDDLWYQYSSAKIFAPNLTTTPDTTPIGGGSVDTPPSGGTLVPGYTDPGGTVVAVSGDEQIAYPKVDNTDGTDTVVFTNTVTNGSTVPDTVTLTIEARTNVPNYLQTVTPVAGQPGVYTVTQTNPDGSTTTATVTITTPNGTTVAPGGSLDYTVTVTYTDQDKANPYPIYVAVGVDSGNDTDSTPNDLTYDTVLPGAFQFGDPATGIAADATPAVPKTGAASSTVTFPMEVANTGEYTDSYKLSGYTIVTLTDGTKQIVPIVYTGTGVTATATTITADLNGDGDTSDAGESVPGFIYTTADLTANTEVALNASITLPANVASTNGDNYELIQSATSVYSNVTRVDNNDYITVVAAGTLVVGKFTASTTAIAAGSEYITCATTCTVSTTQPAAGTGYVNNPANFTALNPTTYAPGVNYSYQIIAKNTYNTGVGKFTIKDTTPTNTTFQGASVSTSGFTNTTAKVLYSTDGGTSWSAVAPATGTANVTVAVDLNGDGALTSADVLPSSGQVELTLTVSVN</sequence>
<organism evidence="2 3">
    <name type="scientific">Deinococcus ficus</name>
    <dbReference type="NCBI Taxonomy" id="317577"/>
    <lineage>
        <taxon>Bacteria</taxon>
        <taxon>Thermotogati</taxon>
        <taxon>Deinococcota</taxon>
        <taxon>Deinococci</taxon>
        <taxon>Deinococcales</taxon>
        <taxon>Deinococcaceae</taxon>
        <taxon>Deinococcus</taxon>
    </lineage>
</organism>
<dbReference type="RefSeq" id="WP_027463275.1">
    <property type="nucleotide sequence ID" value="NZ_CP021081.1"/>
</dbReference>
<feature type="signal peptide" evidence="1">
    <location>
        <begin position="1"/>
        <end position="21"/>
    </location>
</feature>
<evidence type="ECO:0000313" key="3">
    <source>
        <dbReference type="Proteomes" id="UP000259030"/>
    </source>
</evidence>
<keyword evidence="3" id="KW-1185">Reference proteome</keyword>
<dbReference type="STRING" id="317577.GCA_000419625_01038"/>
<dbReference type="KEGG" id="dfc:DFI_00715"/>
<reference evidence="2 3" key="1">
    <citation type="submission" date="2017-05" db="EMBL/GenBank/DDBJ databases">
        <title>The complete genome sequence of Deinococcus ficus isolated from the rhizosphere of the Ficus religiosa L. in Taiwan.</title>
        <authorList>
            <person name="Wu K.-M."/>
            <person name="Liao T.-L."/>
            <person name="Liu Y.-M."/>
            <person name="Young C.-C."/>
            <person name="Tsai S.-F."/>
        </authorList>
    </citation>
    <scope>NUCLEOTIDE SEQUENCE [LARGE SCALE GENOMIC DNA]</scope>
    <source>
        <strain evidence="2 3">CC-FR2-10</strain>
    </source>
</reference>
<accession>A0A221SSU4</accession>
<protein>
    <recommendedName>
        <fullName evidence="4">DUF11 domain-containing protein</fullName>
    </recommendedName>
</protein>
<dbReference type="EMBL" id="CP021081">
    <property type="protein sequence ID" value="ASN79718.1"/>
    <property type="molecule type" value="Genomic_DNA"/>
</dbReference>
<keyword evidence="1" id="KW-0732">Signal</keyword>
<gene>
    <name evidence="2" type="ORF">DFI_00715</name>
</gene>
<evidence type="ECO:0000256" key="1">
    <source>
        <dbReference type="SAM" id="SignalP"/>
    </source>
</evidence>
<dbReference type="AlphaFoldDB" id="A0A221SSU4"/>
<proteinExistence type="predicted"/>